<dbReference type="PANTHER" id="PTHR43236:SF1">
    <property type="entry name" value="BLL7220 PROTEIN"/>
    <property type="match status" value="1"/>
</dbReference>
<dbReference type="Gene3D" id="1.10.10.2910">
    <property type="match status" value="1"/>
</dbReference>
<keyword evidence="4" id="KW-1185">Reference proteome</keyword>
<evidence type="ECO:0000259" key="2">
    <source>
        <dbReference type="PROSITE" id="PS50943"/>
    </source>
</evidence>
<dbReference type="SMART" id="SM00530">
    <property type="entry name" value="HTH_XRE"/>
    <property type="match status" value="1"/>
</dbReference>
<dbReference type="Gene3D" id="1.10.260.40">
    <property type="entry name" value="lambda repressor-like DNA-binding domains"/>
    <property type="match status" value="1"/>
</dbReference>
<dbReference type="InterPro" id="IPR052345">
    <property type="entry name" value="Rad_response_metalloprotease"/>
</dbReference>
<dbReference type="RefSeq" id="WP_345924289.1">
    <property type="nucleotide sequence ID" value="NZ_JBDIVF010000001.1"/>
</dbReference>
<reference evidence="3 4" key="1">
    <citation type="submission" date="2024-07" db="EMBL/GenBank/DDBJ databases">
        <title>Uliginosibacterium paludis KCTC:42655.</title>
        <authorList>
            <person name="Kim M.K."/>
        </authorList>
    </citation>
    <scope>NUCLEOTIDE SEQUENCE [LARGE SCALE GENOMIC DNA]</scope>
    <source>
        <strain evidence="3 4">KCTC 42655</strain>
    </source>
</reference>
<comment type="caution">
    <text evidence="3">The sequence shown here is derived from an EMBL/GenBank/DDBJ whole genome shotgun (WGS) entry which is preliminary data.</text>
</comment>
<dbReference type="EMBL" id="JBEWLZ010000002">
    <property type="protein sequence ID" value="MET1489150.1"/>
    <property type="molecule type" value="Genomic_DNA"/>
</dbReference>
<gene>
    <name evidence="3" type="ORF">ABVT11_04885</name>
</gene>
<dbReference type="PANTHER" id="PTHR43236">
    <property type="entry name" value="ANTITOXIN HIGA1"/>
    <property type="match status" value="1"/>
</dbReference>
<dbReference type="SUPFAM" id="SSF47413">
    <property type="entry name" value="lambda repressor-like DNA-binding domains"/>
    <property type="match status" value="1"/>
</dbReference>
<dbReference type="Proteomes" id="UP001548590">
    <property type="component" value="Unassembled WGS sequence"/>
</dbReference>
<comment type="similarity">
    <text evidence="1">Belongs to the short-chain fatty acyl-CoA assimilation regulator (ScfR) family.</text>
</comment>
<evidence type="ECO:0000313" key="3">
    <source>
        <dbReference type="EMBL" id="MET1489150.1"/>
    </source>
</evidence>
<dbReference type="InterPro" id="IPR001387">
    <property type="entry name" value="Cro/C1-type_HTH"/>
</dbReference>
<organism evidence="3 4">
    <name type="scientific">Uliginosibacterium paludis</name>
    <dbReference type="NCBI Taxonomy" id="1615952"/>
    <lineage>
        <taxon>Bacteria</taxon>
        <taxon>Pseudomonadati</taxon>
        <taxon>Pseudomonadota</taxon>
        <taxon>Betaproteobacteria</taxon>
        <taxon>Rhodocyclales</taxon>
        <taxon>Zoogloeaceae</taxon>
        <taxon>Uliginosibacterium</taxon>
    </lineage>
</organism>
<dbReference type="InterPro" id="IPR010982">
    <property type="entry name" value="Lambda_DNA-bd_dom_sf"/>
</dbReference>
<dbReference type="CDD" id="cd00093">
    <property type="entry name" value="HTH_XRE"/>
    <property type="match status" value="1"/>
</dbReference>
<dbReference type="Pfam" id="PF01381">
    <property type="entry name" value="HTH_3"/>
    <property type="match status" value="1"/>
</dbReference>
<protein>
    <submittedName>
        <fullName evidence="3">XRE family transcriptional regulator</fullName>
    </submittedName>
</protein>
<dbReference type="PROSITE" id="PS50943">
    <property type="entry name" value="HTH_CROC1"/>
    <property type="match status" value="1"/>
</dbReference>
<accession>A0ABV2CMN4</accession>
<evidence type="ECO:0000256" key="1">
    <source>
        <dbReference type="ARBA" id="ARBA00007227"/>
    </source>
</evidence>
<evidence type="ECO:0000313" key="4">
    <source>
        <dbReference type="Proteomes" id="UP001548590"/>
    </source>
</evidence>
<dbReference type="Pfam" id="PF06114">
    <property type="entry name" value="Peptidase_M78"/>
    <property type="match status" value="1"/>
</dbReference>
<dbReference type="InterPro" id="IPR010359">
    <property type="entry name" value="IrrE_HExxH"/>
</dbReference>
<feature type="domain" description="HTH cro/C1-type" evidence="2">
    <location>
        <begin position="10"/>
        <end position="64"/>
    </location>
</feature>
<sequence length="378" mass="42652">MNIEFNGTNLKLARQCQGLSLNEVGDAVEKSRQYIHRVEMGRDQPTPDLIRGLAKFLNVAPEFFFERSGVMLCDDAYHFRKLASTPVTMKQAAQAKGELFRRFVAFIDQKLRLPECNFPSFEVSSPDDIERAAERCRSLWELGLGPIDNVIRVAENAGAVVTTFHDVSEKVDALSISSQRPIIVTNNSKGSACRVRFDLAHEIGHFVMHESQLTGDRTTESEANRFAGAFLLPRGTFVKAFPKLKGSSLNWPGIVQLKMEWKVSKAAILYRARQLGLITESQYKSGIIYGLNRKGQATSEDEDKLIPFEKPELIYNALKILRTQLGLSSFDVAENVHMKMELLRHFLPDLDGEIKEDFSRLGKVFDLEKIRRARALAS</sequence>
<name>A0ABV2CMN4_9RHOO</name>
<proteinExistence type="inferred from homology"/>